<dbReference type="InterPro" id="IPR020471">
    <property type="entry name" value="AKR"/>
</dbReference>
<dbReference type="STRING" id="9402.L5L1J6"/>
<dbReference type="PANTHER" id="PTHR43827">
    <property type="entry name" value="2,5-DIKETO-D-GLUCONIC ACID REDUCTASE"/>
    <property type="match status" value="1"/>
</dbReference>
<keyword evidence="2" id="KW-0560">Oxidoreductase</keyword>
<sequence length="142" mass="15473">MPQDEGQFHRLAGSIECHPYLAQKNLISFCQSRGVSVTAYRPLGGSSEGVDLMDDPVIQSIARKHQKSPAQAGGAPAGRGNAARLAPGALDQVGRTLLAKLVFDFELTEQEMNDLLGLDRNLRLCAFDTTKNHKDYPFNTAF</sequence>
<dbReference type="InterPro" id="IPR036812">
    <property type="entry name" value="NAD(P)_OxRdtase_dom_sf"/>
</dbReference>
<organism evidence="4 5">
    <name type="scientific">Pteropus alecto</name>
    <name type="common">Black flying fox</name>
    <dbReference type="NCBI Taxonomy" id="9402"/>
    <lineage>
        <taxon>Eukaryota</taxon>
        <taxon>Metazoa</taxon>
        <taxon>Chordata</taxon>
        <taxon>Craniata</taxon>
        <taxon>Vertebrata</taxon>
        <taxon>Euteleostomi</taxon>
        <taxon>Mammalia</taxon>
        <taxon>Eutheria</taxon>
        <taxon>Laurasiatheria</taxon>
        <taxon>Chiroptera</taxon>
        <taxon>Yinpterochiroptera</taxon>
        <taxon>Pteropodoidea</taxon>
        <taxon>Pteropodidae</taxon>
        <taxon>Pteropodinae</taxon>
        <taxon>Pteropus</taxon>
    </lineage>
</organism>
<reference evidence="5" key="1">
    <citation type="journal article" date="2013" name="Science">
        <title>Comparative analysis of bat genomes provides insight into the evolution of flight and immunity.</title>
        <authorList>
            <person name="Zhang G."/>
            <person name="Cowled C."/>
            <person name="Shi Z."/>
            <person name="Huang Z."/>
            <person name="Bishop-Lilly K.A."/>
            <person name="Fang X."/>
            <person name="Wynne J.W."/>
            <person name="Xiong Z."/>
            <person name="Baker M.L."/>
            <person name="Zhao W."/>
            <person name="Tachedjian M."/>
            <person name="Zhu Y."/>
            <person name="Zhou P."/>
            <person name="Jiang X."/>
            <person name="Ng J."/>
            <person name="Yang L."/>
            <person name="Wu L."/>
            <person name="Xiao J."/>
            <person name="Feng Y."/>
            <person name="Chen Y."/>
            <person name="Sun X."/>
            <person name="Zhang Y."/>
            <person name="Marsh G.A."/>
            <person name="Crameri G."/>
            <person name="Broder C.C."/>
            <person name="Frey K.G."/>
            <person name="Wang L.F."/>
            <person name="Wang J."/>
        </authorList>
    </citation>
    <scope>NUCLEOTIDE SEQUENCE [LARGE SCALE GENOMIC DNA]</scope>
</reference>
<dbReference type="PANTHER" id="PTHR43827:SF14">
    <property type="entry name" value="NADP-DEPENDENT OXIDOREDUCTASE DOMAIN-CONTAINING PROTEIN"/>
    <property type="match status" value="1"/>
</dbReference>
<evidence type="ECO:0000256" key="2">
    <source>
        <dbReference type="ARBA" id="ARBA00023002"/>
    </source>
</evidence>
<protein>
    <submittedName>
        <fullName evidence="4">1,5-anhydro-D-fructose reductase</fullName>
    </submittedName>
</protein>
<name>L5L1J6_PTEAL</name>
<dbReference type="GO" id="GO:0016491">
    <property type="term" value="F:oxidoreductase activity"/>
    <property type="evidence" value="ECO:0007669"/>
    <property type="project" value="UniProtKB-KW"/>
</dbReference>
<gene>
    <name evidence="4" type="ORF">PAL_GLEAN10015733</name>
</gene>
<dbReference type="AlphaFoldDB" id="L5L1J6"/>
<accession>L5L1J6</accession>
<keyword evidence="5" id="KW-1185">Reference proteome</keyword>
<dbReference type="PRINTS" id="PR00069">
    <property type="entry name" value="ALDKETRDTASE"/>
</dbReference>
<dbReference type="EMBL" id="KB030418">
    <property type="protein sequence ID" value="ELK16888.1"/>
    <property type="molecule type" value="Genomic_DNA"/>
</dbReference>
<dbReference type="Gene3D" id="3.20.20.100">
    <property type="entry name" value="NADP-dependent oxidoreductase domain"/>
    <property type="match status" value="1"/>
</dbReference>
<evidence type="ECO:0000313" key="4">
    <source>
        <dbReference type="EMBL" id="ELK16888.1"/>
    </source>
</evidence>
<feature type="region of interest" description="Disordered" evidence="3">
    <location>
        <begin position="64"/>
        <end position="83"/>
    </location>
</feature>
<dbReference type="SUPFAM" id="SSF51430">
    <property type="entry name" value="NAD(P)-linked oxidoreductase"/>
    <property type="match status" value="1"/>
</dbReference>
<evidence type="ECO:0000313" key="5">
    <source>
        <dbReference type="Proteomes" id="UP000010552"/>
    </source>
</evidence>
<dbReference type="InParanoid" id="L5L1J6"/>
<proteinExistence type="predicted"/>
<evidence type="ECO:0000256" key="3">
    <source>
        <dbReference type="SAM" id="MobiDB-lite"/>
    </source>
</evidence>
<keyword evidence="1" id="KW-0521">NADP</keyword>
<dbReference type="Proteomes" id="UP000010552">
    <property type="component" value="Unassembled WGS sequence"/>
</dbReference>
<feature type="compositionally biased region" description="Low complexity" evidence="3">
    <location>
        <begin position="70"/>
        <end position="83"/>
    </location>
</feature>
<evidence type="ECO:0000256" key="1">
    <source>
        <dbReference type="ARBA" id="ARBA00022857"/>
    </source>
</evidence>